<gene>
    <name evidence="9" type="ORF">BCO_0040600</name>
</gene>
<comment type="subcellular location">
    <subcellularLocation>
        <location evidence="1 7">Cell membrane</location>
        <topology evidence="1 7">Multi-pass membrane protein</topology>
    </subcellularLocation>
</comment>
<feature type="transmembrane region" description="Helical" evidence="7">
    <location>
        <begin position="118"/>
        <end position="137"/>
    </location>
</feature>
<feature type="transmembrane region" description="Helical" evidence="7">
    <location>
        <begin position="7"/>
        <end position="27"/>
    </location>
</feature>
<name>W5SVI7_9SPIR</name>
<feature type="transmembrane region" description="Helical" evidence="7">
    <location>
        <begin position="191"/>
        <end position="212"/>
    </location>
</feature>
<feature type="transmembrane region" description="Helical" evidence="7">
    <location>
        <begin position="250"/>
        <end position="272"/>
    </location>
</feature>
<keyword evidence="6 7" id="KW-0472">Membrane</keyword>
<comment type="similarity">
    <text evidence="7">Belongs to the binding-protein-dependent transport system permease family.</text>
</comment>
<evidence type="ECO:0000256" key="7">
    <source>
        <dbReference type="RuleBase" id="RU363032"/>
    </source>
</evidence>
<evidence type="ECO:0000313" key="9">
    <source>
        <dbReference type="EMBL" id="AHH10940.1"/>
    </source>
</evidence>
<evidence type="ECO:0000256" key="2">
    <source>
        <dbReference type="ARBA" id="ARBA00022448"/>
    </source>
</evidence>
<dbReference type="GO" id="GO:0055085">
    <property type="term" value="P:transmembrane transport"/>
    <property type="evidence" value="ECO:0007669"/>
    <property type="project" value="InterPro"/>
</dbReference>
<evidence type="ECO:0000256" key="4">
    <source>
        <dbReference type="ARBA" id="ARBA00022692"/>
    </source>
</evidence>
<dbReference type="InterPro" id="IPR000515">
    <property type="entry name" value="MetI-like"/>
</dbReference>
<dbReference type="Gene3D" id="1.10.3720.10">
    <property type="entry name" value="MetI-like"/>
    <property type="match status" value="1"/>
</dbReference>
<evidence type="ECO:0000256" key="6">
    <source>
        <dbReference type="ARBA" id="ARBA00023136"/>
    </source>
</evidence>
<keyword evidence="4 7" id="KW-0812">Transmembrane</keyword>
<dbReference type="PANTHER" id="PTHR43386">
    <property type="entry name" value="OLIGOPEPTIDE TRANSPORT SYSTEM PERMEASE PROTEIN APPC"/>
    <property type="match status" value="1"/>
</dbReference>
<keyword evidence="10" id="KW-1185">Reference proteome</keyword>
<dbReference type="Pfam" id="PF00528">
    <property type="entry name" value="BPD_transp_1"/>
    <property type="match status" value="1"/>
</dbReference>
<feature type="transmembrane region" description="Helical" evidence="7">
    <location>
        <begin position="82"/>
        <end position="106"/>
    </location>
</feature>
<keyword evidence="2 7" id="KW-0813">Transport</keyword>
<protein>
    <submittedName>
        <fullName evidence="9">Oligopeptide transport system permease protein oppC</fullName>
    </submittedName>
</protein>
<evidence type="ECO:0000259" key="8">
    <source>
        <dbReference type="PROSITE" id="PS50928"/>
    </source>
</evidence>
<dbReference type="InterPro" id="IPR050366">
    <property type="entry name" value="BP-dependent_transpt_permease"/>
</dbReference>
<dbReference type="STRING" id="1313292.BCO_0040600"/>
<feature type="domain" description="ABC transmembrane type-1" evidence="8">
    <location>
        <begin position="78"/>
        <end position="271"/>
    </location>
</feature>
<feature type="transmembrane region" description="Helical" evidence="7">
    <location>
        <begin position="143"/>
        <end position="163"/>
    </location>
</feature>
<keyword evidence="5 7" id="KW-1133">Transmembrane helix</keyword>
<dbReference type="OrthoDB" id="9766870at2"/>
<reference evidence="9" key="1">
    <citation type="submission" date="2013-04" db="EMBL/GenBank/DDBJ databases">
        <title>Comparative Genomics of Relapsing Fever Spirochetes.</title>
        <authorList>
            <person name="Schwan T.G."/>
            <person name="Raffel S.J."/>
            <person name="Porcella S.F."/>
            <person name="Martens C.A."/>
            <person name="Bruno D.P."/>
            <person name="Ricklefs S.M."/>
            <person name="Barbian K.B."/>
        </authorList>
    </citation>
    <scope>NUCLEOTIDE SEQUENCE [LARGE SCALE GENOMIC DNA]</scope>
    <source>
        <strain evidence="9">Co53</strain>
    </source>
</reference>
<evidence type="ECO:0000256" key="5">
    <source>
        <dbReference type="ARBA" id="ARBA00022989"/>
    </source>
</evidence>
<organism evidence="9 10">
    <name type="scientific">Borrelia coriaceae ATCC 43381</name>
    <dbReference type="NCBI Taxonomy" id="1408429"/>
    <lineage>
        <taxon>Bacteria</taxon>
        <taxon>Pseudomonadati</taxon>
        <taxon>Spirochaetota</taxon>
        <taxon>Spirochaetia</taxon>
        <taxon>Spirochaetales</taxon>
        <taxon>Borreliaceae</taxon>
        <taxon>Borrelia</taxon>
    </lineage>
</organism>
<dbReference type="InterPro" id="IPR035906">
    <property type="entry name" value="MetI-like_sf"/>
</dbReference>
<dbReference type="eggNOG" id="COG1173">
    <property type="taxonomic scope" value="Bacteria"/>
</dbReference>
<dbReference type="SUPFAM" id="SSF161098">
    <property type="entry name" value="MetI-like"/>
    <property type="match status" value="1"/>
</dbReference>
<dbReference type="PANTHER" id="PTHR43386:SF1">
    <property type="entry name" value="D,D-DIPEPTIDE TRANSPORT SYSTEM PERMEASE PROTEIN DDPC-RELATED"/>
    <property type="match status" value="1"/>
</dbReference>
<proteinExistence type="inferred from homology"/>
<dbReference type="PROSITE" id="PS50928">
    <property type="entry name" value="ABC_TM1"/>
    <property type="match status" value="1"/>
</dbReference>
<dbReference type="PATRIC" id="fig|1313292.3.peg.807"/>
<evidence type="ECO:0000256" key="1">
    <source>
        <dbReference type="ARBA" id="ARBA00004651"/>
    </source>
</evidence>
<keyword evidence="3" id="KW-1003">Cell membrane</keyword>
<evidence type="ECO:0000256" key="3">
    <source>
        <dbReference type="ARBA" id="ARBA00022475"/>
    </source>
</evidence>
<evidence type="ECO:0000313" key="10">
    <source>
        <dbReference type="Proteomes" id="UP000019330"/>
    </source>
</evidence>
<dbReference type="EMBL" id="CP005745">
    <property type="protein sequence ID" value="AHH10940.1"/>
    <property type="molecule type" value="Genomic_DNA"/>
</dbReference>
<dbReference type="Proteomes" id="UP000019330">
    <property type="component" value="Chromosome"/>
</dbReference>
<dbReference type="CDD" id="cd06261">
    <property type="entry name" value="TM_PBP2"/>
    <property type="match status" value="1"/>
</dbReference>
<dbReference type="GO" id="GO:0005886">
    <property type="term" value="C:plasma membrane"/>
    <property type="evidence" value="ECO:0007669"/>
    <property type="project" value="UniProtKB-SubCell"/>
</dbReference>
<dbReference type="HOGENOM" id="CLU_978835_0_0_12"/>
<accession>W5SVI7</accession>
<sequence length="284" mass="32333">MLKLQKLYIMSLLGIAILFLIIIPKLINENSKFTIYKKDPNKIYIQTTNKLPQAPTRTNPLGTDKIGRDILARLILATRNSLLLAFSYSTISAILGIFIGITIGNLKFKTCLIISKSIESIQTIPFSYILMLIFYYSSKQKNYNILEVAITLALIHGWIKLSFITRNITLLTKNLDYVNASKTMGASKFRIIIYHIFPEVFSSISSIIPLQISKSLTTFEVVNFLQRTERSSYPSLGELLGYIEMGQEYFWIWANPLIILLIINIILATISLKLKKNMKAYISS</sequence>
<dbReference type="RefSeq" id="WP_025408321.1">
    <property type="nucleotide sequence ID" value="NZ_CP005745.1"/>
</dbReference>
<dbReference type="AlphaFoldDB" id="W5SVI7"/>